<dbReference type="NCBIfam" id="TIGR01353">
    <property type="entry name" value="dGTP_triPase"/>
    <property type="match status" value="1"/>
</dbReference>
<evidence type="ECO:0000313" key="4">
    <source>
        <dbReference type="EMBL" id="BAU92285.1"/>
    </source>
</evidence>
<evidence type="ECO:0000256" key="1">
    <source>
        <dbReference type="ARBA" id="ARBA00022801"/>
    </source>
</evidence>
<dbReference type="NCBIfam" id="NF002328">
    <property type="entry name" value="PRK01286.1-3"/>
    <property type="match status" value="1"/>
</dbReference>
<dbReference type="NCBIfam" id="NF002326">
    <property type="entry name" value="PRK01286.1-1"/>
    <property type="match status" value="1"/>
</dbReference>
<dbReference type="Pfam" id="PF13286">
    <property type="entry name" value="HD_assoc"/>
    <property type="match status" value="1"/>
</dbReference>
<dbReference type="InterPro" id="IPR026875">
    <property type="entry name" value="PHydrolase_assoc_dom"/>
</dbReference>
<dbReference type="Proteomes" id="UP000218288">
    <property type="component" value="Chromosome"/>
</dbReference>
<dbReference type="EMBL" id="AP014809">
    <property type="protein sequence ID" value="BAU92285.1"/>
    <property type="molecule type" value="Genomic_DNA"/>
</dbReference>
<feature type="domain" description="HD" evidence="3">
    <location>
        <begin position="71"/>
        <end position="219"/>
    </location>
</feature>
<dbReference type="PANTHER" id="PTHR35795">
    <property type="entry name" value="SLR1885 PROTEIN"/>
    <property type="match status" value="1"/>
</dbReference>
<dbReference type="Gene3D" id="1.10.3210.10">
    <property type="entry name" value="Hypothetical protein af1432"/>
    <property type="match status" value="1"/>
</dbReference>
<dbReference type="HAMAP" id="MF_01212">
    <property type="entry name" value="dGTPase_type2"/>
    <property type="match status" value="1"/>
</dbReference>
<name>A0A160PHP2_9HYPH</name>
<accession>A0A160PHP2</accession>
<dbReference type="PROSITE" id="PS51831">
    <property type="entry name" value="HD"/>
    <property type="match status" value="1"/>
</dbReference>
<dbReference type="RefSeq" id="WP_096486259.1">
    <property type="nucleotide sequence ID" value="NZ_AP014809.1"/>
</dbReference>
<protein>
    <recommendedName>
        <fullName evidence="2">Deoxyguanosinetriphosphate triphosphohydrolase-like protein</fullName>
    </recommendedName>
</protein>
<dbReference type="AlphaFoldDB" id="A0A160PHP2"/>
<dbReference type="PANTHER" id="PTHR35795:SF1">
    <property type="entry name" value="BIS(5'-NUCLEOSYL)-TETRAPHOSPHATASE, SYMMETRICAL"/>
    <property type="match status" value="1"/>
</dbReference>
<evidence type="ECO:0000259" key="3">
    <source>
        <dbReference type="PROSITE" id="PS51831"/>
    </source>
</evidence>
<dbReference type="GO" id="GO:0016793">
    <property type="term" value="F:triphosphoric monoester hydrolase activity"/>
    <property type="evidence" value="ECO:0007669"/>
    <property type="project" value="InterPro"/>
</dbReference>
<dbReference type="Pfam" id="PF01966">
    <property type="entry name" value="HD"/>
    <property type="match status" value="1"/>
</dbReference>
<dbReference type="InterPro" id="IPR023023">
    <property type="entry name" value="dNTPase_2"/>
</dbReference>
<sequence length="417" mass="45872">MQVRQNGERWRAPYATDPAATRGRLIPEAFSPTRSDFQRDRDRIIHSTAFRRLKHKTQVFVHHEGDHYRTRLTHSLEVSQIARALARALGLDEDLAEALALSHDLGHTCFGHTGEDALHACMAAYGGFDHNAQALRIVTRLERRYAGFDGLNLTWETLEGLVKHNGPLLDARGALVHRYATEGIPAAVLEYNASNDLELSRFAGPEAQAAALADDIAYDAHDLDDGLRAGLFDLADLAAVPFLNGLLAEIDALHPGLEPSRKIHELARRVITRFVEDVIREGEARIAALAPASVGDIRAASEPVIAFSPAIATADADIKRFLFARMYRHPEVMAVRAKAATIVDDLFSAFRADPARMPAEWSEGLEGAGEARVARRIADYIAGMTDTYAVLEHSRLFPATPDLHWSPPSRGLPLTEP</sequence>
<comment type="similarity">
    <text evidence="2">Belongs to the dGTPase family. Type 2 subfamily.</text>
</comment>
<dbReference type="InterPro" id="IPR003607">
    <property type="entry name" value="HD/PDEase_dom"/>
</dbReference>
<dbReference type="InterPro" id="IPR006674">
    <property type="entry name" value="HD_domain"/>
</dbReference>
<evidence type="ECO:0000313" key="5">
    <source>
        <dbReference type="Proteomes" id="UP000218288"/>
    </source>
</evidence>
<dbReference type="SUPFAM" id="SSF109604">
    <property type="entry name" value="HD-domain/PDEase-like"/>
    <property type="match status" value="1"/>
</dbReference>
<proteinExistence type="inferred from homology"/>
<dbReference type="InterPro" id="IPR006261">
    <property type="entry name" value="dGTPase"/>
</dbReference>
<keyword evidence="1 2" id="KW-0378">Hydrolase</keyword>
<dbReference type="SMART" id="SM00471">
    <property type="entry name" value="HDc"/>
    <property type="match status" value="1"/>
</dbReference>
<dbReference type="OrthoDB" id="9803619at2"/>
<reference evidence="4 5" key="1">
    <citation type="journal article" date="2016" name="Genome Announc.">
        <title>Complete Genome Sequence of Methylobacterium populi P-1M, Isolated from Pink-Pigmented Household Biofilm.</title>
        <authorList>
            <person name="Morohoshi T."/>
            <person name="Ikeda T."/>
        </authorList>
    </citation>
    <scope>NUCLEOTIDE SEQUENCE [LARGE SCALE GENOMIC DNA]</scope>
    <source>
        <strain evidence="4 5">P-1M</strain>
    </source>
</reference>
<organism evidence="4 5">
    <name type="scientific">Methylorubrum populi</name>
    <dbReference type="NCBI Taxonomy" id="223967"/>
    <lineage>
        <taxon>Bacteria</taxon>
        <taxon>Pseudomonadati</taxon>
        <taxon>Pseudomonadota</taxon>
        <taxon>Alphaproteobacteria</taxon>
        <taxon>Hyphomicrobiales</taxon>
        <taxon>Methylobacteriaceae</taxon>
        <taxon>Methylorubrum</taxon>
    </lineage>
</organism>
<dbReference type="CDD" id="cd00077">
    <property type="entry name" value="HDc"/>
    <property type="match status" value="1"/>
</dbReference>
<gene>
    <name evidence="4" type="primary">dgt</name>
    <name evidence="4" type="ORF">MPPM_3680</name>
</gene>
<evidence type="ECO:0000256" key="2">
    <source>
        <dbReference type="HAMAP-Rule" id="MF_01212"/>
    </source>
</evidence>
<dbReference type="InterPro" id="IPR051094">
    <property type="entry name" value="Diverse_Catalytic_Enzymes"/>
</dbReference>